<dbReference type="Gene3D" id="3.30.530.20">
    <property type="match status" value="1"/>
</dbReference>
<evidence type="ECO:0000259" key="3">
    <source>
        <dbReference type="PROSITE" id="PS50848"/>
    </source>
</evidence>
<dbReference type="CDD" id="cd08870">
    <property type="entry name" value="START_STARD2_7-like"/>
    <property type="match status" value="1"/>
</dbReference>
<evidence type="ECO:0000256" key="1">
    <source>
        <dbReference type="SAM" id="MobiDB-lite"/>
    </source>
</evidence>
<name>A0A4U5Q154_POPAL</name>
<protein>
    <submittedName>
        <fullName evidence="4">StAR-related lipid transfer protein 7, mitochondrial</fullName>
    </submittedName>
</protein>
<dbReference type="PANTHER" id="PTHR19308:SF9">
    <property type="entry name" value="OS07G0185200 PROTEIN"/>
    <property type="match status" value="1"/>
</dbReference>
<gene>
    <name evidence="4" type="ORF">D5086_0000150610</name>
</gene>
<dbReference type="FunFam" id="3.30.530.20:FF:000006">
    <property type="entry name" value="StAR-related lipid transfer protein 7, mitochondrial"/>
    <property type="match status" value="1"/>
</dbReference>
<feature type="transmembrane region" description="Helical" evidence="2">
    <location>
        <begin position="75"/>
        <end position="92"/>
    </location>
</feature>
<keyword evidence="2" id="KW-1133">Transmembrane helix</keyword>
<sequence>MDETFFDLMEFLKKPSIAETFVDILLCAVPIWLAVMIGLFIGWSWRPRWTGLVFLGLRSKFRFLWAPPGFGARRLWLAFTALSVLSVFRTIWSNFKGKDGKSVPAAAASSSGERRGGSVSSTGELEDREDIVTEKDLEHLLHLLEGKDGQKEWQCMMERSTSNMRYQAWRHEPQEGPTIYRSRTVFEDATPELVRDFFWDDEFRPKWDPMLAYFKILEECPHTGRMIVHWIKKFPFFCSDREYIIGRRIWDSRKASYCVTKGVPYPGLHKRDKPRRVDLYFSSWVIKAVESRRGDGQMSACEVTLLHYEDMGIPKDVAKLGVRHGMWGAVKKLHSGMRAYQNARKSEASLSRSALMARITTKIYFDEGMDSSEPVAGEEDKSQTVDIRRHNDHGIDWKWIVIGGTVTLVCCLHSGAIGKALLLGAGQRIARR</sequence>
<feature type="transmembrane region" description="Helical" evidence="2">
    <location>
        <begin position="21"/>
        <end position="45"/>
    </location>
</feature>
<proteinExistence type="predicted"/>
<dbReference type="AlphaFoldDB" id="A0A4U5Q154"/>
<evidence type="ECO:0000256" key="2">
    <source>
        <dbReference type="SAM" id="Phobius"/>
    </source>
</evidence>
<dbReference type="SUPFAM" id="SSF55961">
    <property type="entry name" value="Bet v1-like"/>
    <property type="match status" value="1"/>
</dbReference>
<dbReference type="STRING" id="43335.A0A4U5Q154"/>
<dbReference type="PROSITE" id="PS50848">
    <property type="entry name" value="START"/>
    <property type="match status" value="1"/>
</dbReference>
<dbReference type="EMBL" id="RCHU01000503">
    <property type="protein sequence ID" value="TKS03758.1"/>
    <property type="molecule type" value="Genomic_DNA"/>
</dbReference>
<reference evidence="4" key="1">
    <citation type="submission" date="2018-10" db="EMBL/GenBank/DDBJ databases">
        <title>Population genomic analysis revealed the cold adaptation of white poplar.</title>
        <authorList>
            <person name="Liu Y.-J."/>
        </authorList>
    </citation>
    <scope>NUCLEOTIDE SEQUENCE [LARGE SCALE GENOMIC DNA]</scope>
    <source>
        <strain evidence="4">PAL-ZL1</strain>
    </source>
</reference>
<comment type="caution">
    <text evidence="4">The sequence shown here is derived from an EMBL/GenBank/DDBJ whole genome shotgun (WGS) entry which is preliminary data.</text>
</comment>
<keyword evidence="2" id="KW-0812">Transmembrane</keyword>
<organism evidence="4">
    <name type="scientific">Populus alba</name>
    <name type="common">White poplar</name>
    <dbReference type="NCBI Taxonomy" id="43335"/>
    <lineage>
        <taxon>Eukaryota</taxon>
        <taxon>Viridiplantae</taxon>
        <taxon>Streptophyta</taxon>
        <taxon>Embryophyta</taxon>
        <taxon>Tracheophyta</taxon>
        <taxon>Spermatophyta</taxon>
        <taxon>Magnoliopsida</taxon>
        <taxon>eudicotyledons</taxon>
        <taxon>Gunneridae</taxon>
        <taxon>Pentapetalae</taxon>
        <taxon>rosids</taxon>
        <taxon>fabids</taxon>
        <taxon>Malpighiales</taxon>
        <taxon>Salicaceae</taxon>
        <taxon>Saliceae</taxon>
        <taxon>Populus</taxon>
    </lineage>
</organism>
<keyword evidence="2" id="KW-0472">Membrane</keyword>
<feature type="region of interest" description="Disordered" evidence="1">
    <location>
        <begin position="98"/>
        <end position="126"/>
    </location>
</feature>
<dbReference type="PANTHER" id="PTHR19308">
    <property type="entry name" value="PHOSPHATIDYLCHOLINE TRANSFER PROTEIN"/>
    <property type="match status" value="1"/>
</dbReference>
<dbReference type="InterPro" id="IPR051213">
    <property type="entry name" value="START_lipid_transfer"/>
</dbReference>
<dbReference type="InterPro" id="IPR002913">
    <property type="entry name" value="START_lipid-bd_dom"/>
</dbReference>
<feature type="domain" description="START" evidence="3">
    <location>
        <begin position="153"/>
        <end position="342"/>
    </location>
</feature>
<dbReference type="GO" id="GO:0005737">
    <property type="term" value="C:cytoplasm"/>
    <property type="evidence" value="ECO:0007669"/>
    <property type="project" value="UniProtKB-ARBA"/>
</dbReference>
<feature type="compositionally biased region" description="Low complexity" evidence="1">
    <location>
        <begin position="105"/>
        <end position="123"/>
    </location>
</feature>
<evidence type="ECO:0000313" key="4">
    <source>
        <dbReference type="EMBL" id="TKS03758.1"/>
    </source>
</evidence>
<dbReference type="GO" id="GO:0008289">
    <property type="term" value="F:lipid binding"/>
    <property type="evidence" value="ECO:0007669"/>
    <property type="project" value="InterPro"/>
</dbReference>
<accession>A0A4U5Q154</accession>
<dbReference type="InterPro" id="IPR023393">
    <property type="entry name" value="START-like_dom_sf"/>
</dbReference>